<feature type="compositionally biased region" description="Low complexity" evidence="1">
    <location>
        <begin position="67"/>
        <end position="81"/>
    </location>
</feature>
<dbReference type="EMBL" id="AP023420">
    <property type="protein sequence ID" value="BCK82983.1"/>
    <property type="molecule type" value="Genomic_DNA"/>
</dbReference>
<evidence type="ECO:0000313" key="3">
    <source>
        <dbReference type="Proteomes" id="UP000679848"/>
    </source>
</evidence>
<evidence type="ECO:0000256" key="1">
    <source>
        <dbReference type="SAM" id="MobiDB-lite"/>
    </source>
</evidence>
<reference evidence="2" key="1">
    <citation type="submission" date="2020-09" db="EMBL/GenBank/DDBJ databases">
        <title>New species isolated from human feces.</title>
        <authorList>
            <person name="Kitahara M."/>
            <person name="Shigeno Y."/>
            <person name="Shime M."/>
            <person name="Matsumoto Y."/>
            <person name="Nakamura S."/>
            <person name="Motooka D."/>
            <person name="Fukuoka S."/>
            <person name="Nishikawa H."/>
            <person name="Benno Y."/>
        </authorList>
    </citation>
    <scope>NUCLEOTIDE SEQUENCE</scope>
    <source>
        <strain evidence="2">MM59</strain>
    </source>
</reference>
<gene>
    <name evidence="2" type="ORF">MM59RIKEN_03020</name>
</gene>
<dbReference type="RefSeq" id="WP_213542536.1">
    <property type="nucleotide sequence ID" value="NZ_AP023420.1"/>
</dbReference>
<dbReference type="AlphaFoldDB" id="A0A810QEJ1"/>
<dbReference type="KEGG" id="pfaa:MM59RIKEN_03020"/>
<feature type="region of interest" description="Disordered" evidence="1">
    <location>
        <begin position="38"/>
        <end position="118"/>
    </location>
</feature>
<dbReference type="Proteomes" id="UP000679848">
    <property type="component" value="Chromosome"/>
</dbReference>
<accession>A0A810QEJ1</accession>
<keyword evidence="3" id="KW-1185">Reference proteome</keyword>
<organism evidence="2 3">
    <name type="scientific">Pusillibacter faecalis</name>
    <dbReference type="NCBI Taxonomy" id="2714358"/>
    <lineage>
        <taxon>Bacteria</taxon>
        <taxon>Bacillati</taxon>
        <taxon>Bacillota</taxon>
        <taxon>Clostridia</taxon>
        <taxon>Eubacteriales</taxon>
        <taxon>Oscillospiraceae</taxon>
        <taxon>Pusillibacter</taxon>
    </lineage>
</organism>
<evidence type="ECO:0000313" key="2">
    <source>
        <dbReference type="EMBL" id="BCK82983.1"/>
    </source>
</evidence>
<sequence length="167" mass="17603">MKRLTAQRPILYGGRMYQAGDTLPAYDKRMVQAWLSAESAKMTDDAAEEATMPPQDADGGQDGAENADTTQDTQEAADATEGAQESQENHDGNHSGENTDMVEGHLDPAQLEEMNKDDLKKLAKDMGVDLPRGAAKALIVERLAAAIVQTPAAAIVPPAADNGGGAQ</sequence>
<name>A0A810QEJ1_9FIRM</name>
<protein>
    <recommendedName>
        <fullName evidence="4">Rho termination factor N-terminal domain-containing protein</fullName>
    </recommendedName>
</protein>
<evidence type="ECO:0008006" key="4">
    <source>
        <dbReference type="Google" id="ProtNLM"/>
    </source>
</evidence>
<proteinExistence type="predicted"/>